<evidence type="ECO:0000256" key="1">
    <source>
        <dbReference type="SAM" id="MobiDB-lite"/>
    </source>
</evidence>
<protein>
    <submittedName>
        <fullName evidence="2">Uncharacterized protein</fullName>
    </submittedName>
</protein>
<organism evidence="2 3">
    <name type="scientific">Senna tora</name>
    <dbReference type="NCBI Taxonomy" id="362788"/>
    <lineage>
        <taxon>Eukaryota</taxon>
        <taxon>Viridiplantae</taxon>
        <taxon>Streptophyta</taxon>
        <taxon>Embryophyta</taxon>
        <taxon>Tracheophyta</taxon>
        <taxon>Spermatophyta</taxon>
        <taxon>Magnoliopsida</taxon>
        <taxon>eudicotyledons</taxon>
        <taxon>Gunneridae</taxon>
        <taxon>Pentapetalae</taxon>
        <taxon>rosids</taxon>
        <taxon>fabids</taxon>
        <taxon>Fabales</taxon>
        <taxon>Fabaceae</taxon>
        <taxon>Caesalpinioideae</taxon>
        <taxon>Cassia clade</taxon>
        <taxon>Senna</taxon>
    </lineage>
</organism>
<dbReference type="Proteomes" id="UP000634136">
    <property type="component" value="Unassembled WGS sequence"/>
</dbReference>
<dbReference type="EMBL" id="JAAIUW010000006">
    <property type="protein sequence ID" value="KAF7826904.1"/>
    <property type="molecule type" value="Genomic_DNA"/>
</dbReference>
<sequence>MLLSMTLTELDLFHLPRGVMLKISTMKFSRPMSVSYEGSPKDAKYAHNETIGCNSLVWSTCQRTPAFRVEPVMYPGLVGKSGARSMMLPSIGPVMYPEVDAIGSHPTVKIPNQQCQGGILPEQHIPSIPTSKITLETFGNESLINGVLHIHLRDSARGWHCRSSCTLASLLVLSGPFRCVFGLSMDVLVAAKLQDWVSISALGLQASIPLPQQDGKDNCMQQRCCAAYKLGQRKARTRDSGKNTPRARGHTEIGGTKTRHNRSRSVATKPYTNGQLDDSGDCKVPAHQTPFPTGSNTWCPSGGCQPTASSSTAAKHPLLCLSPTYCGLATQKALHKNDRYRTLLLATFQEKIFTASLKDFLSGNTRSFFRSEVSFHTSPPSALHSSSYGLGGTLHWDCASVSTKYRMGWMACLPSWPMPSASPSLLSSKSSSSYSTPIRGSSISFPIKASNSSSSNSSSFGFAIGIFNISYAISKPSSFISSPSKA</sequence>
<reference evidence="2" key="1">
    <citation type="submission" date="2020-09" db="EMBL/GenBank/DDBJ databases">
        <title>Genome-Enabled Discovery of Anthraquinone Biosynthesis in Senna tora.</title>
        <authorList>
            <person name="Kang S.-H."/>
            <person name="Pandey R.P."/>
            <person name="Lee C.-M."/>
            <person name="Sim J.-S."/>
            <person name="Jeong J.-T."/>
            <person name="Choi B.-S."/>
            <person name="Jung M."/>
            <person name="Ginzburg D."/>
            <person name="Zhao K."/>
            <person name="Won S.Y."/>
            <person name="Oh T.-J."/>
            <person name="Yu Y."/>
            <person name="Kim N.-H."/>
            <person name="Lee O.R."/>
            <person name="Lee T.-H."/>
            <person name="Bashyal P."/>
            <person name="Kim T.-S."/>
            <person name="Lee W.-H."/>
            <person name="Kawkins C."/>
            <person name="Kim C.-K."/>
            <person name="Kim J.S."/>
            <person name="Ahn B.O."/>
            <person name="Rhee S.Y."/>
            <person name="Sohng J.K."/>
        </authorList>
    </citation>
    <scope>NUCLEOTIDE SEQUENCE</scope>
    <source>
        <tissue evidence="2">Leaf</tissue>
    </source>
</reference>
<evidence type="ECO:0000313" key="2">
    <source>
        <dbReference type="EMBL" id="KAF7826904.1"/>
    </source>
</evidence>
<evidence type="ECO:0000313" key="3">
    <source>
        <dbReference type="Proteomes" id="UP000634136"/>
    </source>
</evidence>
<feature type="region of interest" description="Disordered" evidence="1">
    <location>
        <begin position="235"/>
        <end position="272"/>
    </location>
</feature>
<accession>A0A834TZU9</accession>
<comment type="caution">
    <text evidence="2">The sequence shown here is derived from an EMBL/GenBank/DDBJ whole genome shotgun (WGS) entry which is preliminary data.</text>
</comment>
<proteinExistence type="predicted"/>
<dbReference type="AlphaFoldDB" id="A0A834TZU9"/>
<keyword evidence="3" id="KW-1185">Reference proteome</keyword>
<name>A0A834TZU9_9FABA</name>
<gene>
    <name evidence="2" type="ORF">G2W53_018068</name>
</gene>